<dbReference type="VEuPathDB" id="FungiDB:BCV72DRAFT_305853"/>
<dbReference type="EMBL" id="KV921930">
    <property type="protein sequence ID" value="ORE06099.1"/>
    <property type="molecule type" value="Genomic_DNA"/>
</dbReference>
<dbReference type="InterPro" id="IPR011604">
    <property type="entry name" value="PDDEXK-like_dom_sf"/>
</dbReference>
<accession>A0A1X0R257</accession>
<evidence type="ECO:0000256" key="1">
    <source>
        <dbReference type="SAM" id="MobiDB-lite"/>
    </source>
</evidence>
<feature type="compositionally biased region" description="Polar residues" evidence="1">
    <location>
        <begin position="45"/>
        <end position="59"/>
    </location>
</feature>
<name>A0A1X0R257_RHIZD</name>
<dbReference type="AlphaFoldDB" id="A0A1X0R257"/>
<gene>
    <name evidence="2" type="ORF">BCV72DRAFT_305853</name>
</gene>
<evidence type="ECO:0008006" key="3">
    <source>
        <dbReference type="Google" id="ProtNLM"/>
    </source>
</evidence>
<dbReference type="InterPro" id="IPR027417">
    <property type="entry name" value="P-loop_NTPase"/>
</dbReference>
<dbReference type="Gene3D" id="3.40.50.300">
    <property type="entry name" value="P-loop containing nucleotide triphosphate hydrolases"/>
    <property type="match status" value="1"/>
</dbReference>
<feature type="region of interest" description="Disordered" evidence="1">
    <location>
        <begin position="41"/>
        <end position="64"/>
    </location>
</feature>
<protein>
    <recommendedName>
        <fullName evidence="3">PD-(D/E)XK endonuclease-like domain-containing protein</fullName>
    </recommendedName>
</protein>
<sequence>MFKESGNIVPLFNVSTLSRNYYFNCEKNYYHLLSEGEKVDLSEEQPANQPTKGNSQGKSSKGLAEERGDKFEKELLSLENIQPDSYLYNQVFTVDDTFYDKVIGDGEVYRIATFIPDFVYAIDSKTNRKKIRIIDAKSSKKIEETHKIQVASYWFLIQHLIQDMEIDLDEEVGIWLPSDIENPKLFPIDSIIKEVKRLYKNTLPNIIKSGKYKWELQKKCRNCDYYIQCKEDAKGTVKDLPYNNKERYELYAKHMPKDVEDIKDIEDLVGRMQKMCLDEQDVSRLNIRLEGYVNCRKPNKEPIFFGLPTTLVPNNVEYHIYVSFLNDDYTYYPYAFAFHISPSINLSEKLTYCLNESYYQKDDEQRKDAFCEITKRFINALHSILDHMNSSKNGLCLFYVYDNNEMYNIKNFLSELVSSQGKHLTSLESAEKEEIVKNATKCLVALFQDATLLDVPTLKEFPCLDNVKKNFMTERFVVIEQLLEQNVALPAQVYYEVSDAVKYMVDPKAVVPEFKKEWEDFSKKNTDGNQFARETKNKQLELLNQLHKVREKYWKLAINKTSSMPELFPLSCPDFKWPDTFSCNNQMLARILYFTKYKSLFEQRQCQEAPIADLDIICGYKSSKKPSSLVLSFKKRAYGVYTFDVVNTESKDAIEKRLEKLDYDKKNGYKYILVPDRYKDIVEAIKYTYGLETYEENWPRVTSVAIEKYTVNLKADRKFETLGEKFRLYKIYEGKNENNSFKNMLETIDEETKKSIDNLLRNPIKWSKEHPFDDINFNSSETKEPLGRFNLLRSQQEVVDSIMKERLQLIWGSDDVKREFLAQFISWYTSNLDKRNHSKGLVIGVAANSSESVLELLREVEKIEKQNKPTESLSIIYVVDNFKTRDEGSKMFYALTKNQLDFADRQKRISIVGARFSNWEYVRKWKNFSNCRMMIIDDGSMAHVHDALLPLGCLSSTRCKLIVAGDINYKKKPFSYGYYQKTTAGNSPLLYGSIQQCLTRKENNAVIEIDGKEKNRLSDLGPNTLKLRDET</sequence>
<dbReference type="Gene3D" id="3.90.320.10">
    <property type="match status" value="1"/>
</dbReference>
<organism evidence="2">
    <name type="scientific">Rhizopus microsporus var. microsporus</name>
    <dbReference type="NCBI Taxonomy" id="86635"/>
    <lineage>
        <taxon>Eukaryota</taxon>
        <taxon>Fungi</taxon>
        <taxon>Fungi incertae sedis</taxon>
        <taxon>Mucoromycota</taxon>
        <taxon>Mucoromycotina</taxon>
        <taxon>Mucoromycetes</taxon>
        <taxon>Mucorales</taxon>
        <taxon>Mucorineae</taxon>
        <taxon>Rhizopodaceae</taxon>
        <taxon>Rhizopus</taxon>
    </lineage>
</organism>
<evidence type="ECO:0000313" key="2">
    <source>
        <dbReference type="EMBL" id="ORE06099.1"/>
    </source>
</evidence>
<reference evidence="2" key="1">
    <citation type="journal article" date="2016" name="Proc. Natl. Acad. Sci. U.S.A.">
        <title>Lipid metabolic changes in an early divergent fungus govern the establishment of a mutualistic symbiosis with endobacteria.</title>
        <authorList>
            <person name="Lastovetsky O.A."/>
            <person name="Gaspar M.L."/>
            <person name="Mondo S.J."/>
            <person name="LaButti K.M."/>
            <person name="Sandor L."/>
            <person name="Grigoriev I.V."/>
            <person name="Henry S.A."/>
            <person name="Pawlowska T.E."/>
        </authorList>
    </citation>
    <scope>NUCLEOTIDE SEQUENCE [LARGE SCALE GENOMIC DNA]</scope>
    <source>
        <strain evidence="2">ATCC 52814</strain>
    </source>
</reference>
<dbReference type="OrthoDB" id="10358157at2759"/>
<proteinExistence type="predicted"/>
<dbReference type="Proteomes" id="UP000242414">
    <property type="component" value="Unassembled WGS sequence"/>
</dbReference>